<comment type="caution">
    <text evidence="1">The sequence shown here is derived from an EMBL/GenBank/DDBJ whole genome shotgun (WGS) entry which is preliminary data.</text>
</comment>
<sequence length="238" mass="27898">MKLEGVKQNIRKSDLDRVVRELSEEALEKGIGTITKAPREYLLKRDVTIEALESFSLLPFENSLYDYRNKLRFVTGGKRGAQPDYSIWEDPDKIERADEKETERWRKSRFHLHNHRLRFSGAHNAVSRNDFRFGKTMRTEINFILTPDGIIGYKPDPFRRYYAHGDYVSSDVDAMVENAYRFQNPNRTIRQQLQRNISSFFVPFRGDKESQKKLGLICAYINDPSIEWGSIRQQIEAG</sequence>
<evidence type="ECO:0000313" key="2">
    <source>
        <dbReference type="Proteomes" id="UP000178427"/>
    </source>
</evidence>
<organism evidence="1 2">
    <name type="scientific">Candidatus Kaiserbacteria bacterium RIFCSPLOWO2_01_FULL_54_20</name>
    <dbReference type="NCBI Taxonomy" id="1798513"/>
    <lineage>
        <taxon>Bacteria</taxon>
        <taxon>Candidatus Kaiseribacteriota</taxon>
    </lineage>
</organism>
<reference evidence="1 2" key="1">
    <citation type="journal article" date="2016" name="Nat. Commun.">
        <title>Thousands of microbial genomes shed light on interconnected biogeochemical processes in an aquifer system.</title>
        <authorList>
            <person name="Anantharaman K."/>
            <person name="Brown C.T."/>
            <person name="Hug L.A."/>
            <person name="Sharon I."/>
            <person name="Castelle C.J."/>
            <person name="Probst A.J."/>
            <person name="Thomas B.C."/>
            <person name="Singh A."/>
            <person name="Wilkins M.J."/>
            <person name="Karaoz U."/>
            <person name="Brodie E.L."/>
            <person name="Williams K.H."/>
            <person name="Hubbard S.S."/>
            <person name="Banfield J.F."/>
        </authorList>
    </citation>
    <scope>NUCLEOTIDE SEQUENCE [LARGE SCALE GENOMIC DNA]</scope>
</reference>
<dbReference type="EMBL" id="MFMA01000005">
    <property type="protein sequence ID" value="OGG74140.1"/>
    <property type="molecule type" value="Genomic_DNA"/>
</dbReference>
<gene>
    <name evidence="1" type="ORF">A3A40_03185</name>
</gene>
<dbReference type="AlphaFoldDB" id="A0A1F6EKI5"/>
<dbReference type="Proteomes" id="UP000178427">
    <property type="component" value="Unassembled WGS sequence"/>
</dbReference>
<evidence type="ECO:0000313" key="1">
    <source>
        <dbReference type="EMBL" id="OGG74140.1"/>
    </source>
</evidence>
<proteinExistence type="predicted"/>
<protein>
    <submittedName>
        <fullName evidence="1">Uncharacterized protein</fullName>
    </submittedName>
</protein>
<accession>A0A1F6EKI5</accession>
<name>A0A1F6EKI5_9BACT</name>